<reference evidence="1 3" key="1">
    <citation type="journal article" date="2015" name="Proc. Natl. Acad. Sci. U.S.A.">
        <title>Genomic and proteomic characterization of "Candidatus Nitrosopelagicus brevis": An ammonia-oxidizing archaeon from the open ocean.</title>
        <authorList>
            <person name="Santoro A.E."/>
            <person name="Dupont C.L."/>
            <person name="Richter R.A."/>
            <person name="Craig M.T."/>
            <person name="Carini P."/>
            <person name="McIlvin M.R."/>
            <person name="Yang Y."/>
            <person name="Orsi W.D."/>
            <person name="Moran D.M."/>
            <person name="Saito M.A."/>
        </authorList>
    </citation>
    <scope>NUCLEOTIDE SEQUENCE [LARGE SCALE GENOMIC DNA]</scope>
    <source>
        <strain evidence="1">CN25</strain>
        <strain evidence="3">V2</strain>
    </source>
</reference>
<accession>A0A0A7V2U6</accession>
<evidence type="ECO:0000313" key="2">
    <source>
        <dbReference type="EMBL" id="PTL87866.1"/>
    </source>
</evidence>
<dbReference type="KEGG" id="nbv:T478_0610"/>
<name>A0A0A7V2U6_9ARCH</name>
<dbReference type="HOGENOM" id="CLU_2032758_0_0_2"/>
<organism evidence="1 3">
    <name type="scientific">Candidatus Nitrosopelagicus brevis</name>
    <dbReference type="NCBI Taxonomy" id="1410606"/>
    <lineage>
        <taxon>Archaea</taxon>
        <taxon>Nitrososphaerota</taxon>
    </lineage>
</organism>
<evidence type="ECO:0000313" key="1">
    <source>
        <dbReference type="EMBL" id="AJA93158.1"/>
    </source>
</evidence>
<evidence type="ECO:0000313" key="4">
    <source>
        <dbReference type="Proteomes" id="UP000241022"/>
    </source>
</evidence>
<gene>
    <name evidence="2" type="ORF">A7X95_00865</name>
    <name evidence="1" type="ORF">T478_0610</name>
</gene>
<dbReference type="AlphaFoldDB" id="A0A0A7V2U6"/>
<evidence type="ECO:0000313" key="3">
    <source>
        <dbReference type="Proteomes" id="UP000030944"/>
    </source>
</evidence>
<dbReference type="Proteomes" id="UP000241022">
    <property type="component" value="Unassembled WGS sequence"/>
</dbReference>
<reference evidence="2" key="2">
    <citation type="submission" date="2016-05" db="EMBL/GenBank/DDBJ databases">
        <authorList>
            <person name="Lavstsen T."/>
            <person name="Jespersen J.S."/>
        </authorList>
    </citation>
    <scope>NUCLEOTIDE SEQUENCE [LARGE SCALE GENOMIC DNA]</scope>
    <source>
        <strain evidence="2">U25</strain>
    </source>
</reference>
<protein>
    <submittedName>
        <fullName evidence="1">Uncharacterized protein</fullName>
    </submittedName>
</protein>
<dbReference type="STRING" id="1410606.T478_0610"/>
<dbReference type="EMBL" id="LXWN01000001">
    <property type="protein sequence ID" value="PTL87866.1"/>
    <property type="molecule type" value="Genomic_DNA"/>
</dbReference>
<dbReference type="EMBL" id="CP007026">
    <property type="protein sequence ID" value="AJA93158.1"/>
    <property type="molecule type" value="Genomic_DNA"/>
</dbReference>
<dbReference type="GeneID" id="24816503"/>
<sequence length="110" mass="12491">MELKLPFKLRIKYLNANEGGYQGKAIFHDIEYTISIHAQANEKIIKVPFAVMGVTDNEILVRVSGPSGVYVEDHLKFNGESKLIEIDSDILFSEIANNQNKFDTMEIFVK</sequence>
<dbReference type="Proteomes" id="UP000030944">
    <property type="component" value="Chromosome"/>
</dbReference>
<keyword evidence="4" id="KW-1185">Reference proteome</keyword>
<proteinExistence type="predicted"/>
<reference evidence="2 4" key="3">
    <citation type="submission" date="2018-04" db="EMBL/GenBank/DDBJ databases">
        <title>Transcriptomics of ammonia oxidizing archaea.</title>
        <authorList>
            <person name="Carini P."/>
        </authorList>
    </citation>
    <scope>NUCLEOTIDE SEQUENCE [LARGE SCALE GENOMIC DNA]</scope>
    <source>
        <strain evidence="2 4">U25</strain>
    </source>
</reference>
<dbReference type="RefSeq" id="WP_048105085.1">
    <property type="nucleotide sequence ID" value="NZ_CP007026.1"/>
</dbReference>